<organism evidence="1 2">
    <name type="scientific">Candidatus Doudnabacteria bacterium RIFCSPHIGHO2_01_FULL_41_86</name>
    <dbReference type="NCBI Taxonomy" id="1817821"/>
    <lineage>
        <taxon>Bacteria</taxon>
        <taxon>Candidatus Doudnaibacteriota</taxon>
    </lineage>
</organism>
<proteinExistence type="predicted"/>
<dbReference type="EMBL" id="MFEH01000005">
    <property type="protein sequence ID" value="OGE73697.1"/>
    <property type="molecule type" value="Genomic_DNA"/>
</dbReference>
<gene>
    <name evidence="1" type="ORF">A2717_03635</name>
</gene>
<comment type="caution">
    <text evidence="1">The sequence shown here is derived from an EMBL/GenBank/DDBJ whole genome shotgun (WGS) entry which is preliminary data.</text>
</comment>
<dbReference type="STRING" id="1817821.A2717_03635"/>
<evidence type="ECO:0000313" key="1">
    <source>
        <dbReference type="EMBL" id="OGE73697.1"/>
    </source>
</evidence>
<reference evidence="1 2" key="1">
    <citation type="journal article" date="2016" name="Nat. Commun.">
        <title>Thousands of microbial genomes shed light on interconnected biogeochemical processes in an aquifer system.</title>
        <authorList>
            <person name="Anantharaman K."/>
            <person name="Brown C.T."/>
            <person name="Hug L.A."/>
            <person name="Sharon I."/>
            <person name="Castelle C.J."/>
            <person name="Probst A.J."/>
            <person name="Thomas B.C."/>
            <person name="Singh A."/>
            <person name="Wilkins M.J."/>
            <person name="Karaoz U."/>
            <person name="Brodie E.L."/>
            <person name="Williams K.H."/>
            <person name="Hubbard S.S."/>
            <person name="Banfield J.F."/>
        </authorList>
    </citation>
    <scope>NUCLEOTIDE SEQUENCE [LARGE SCALE GENOMIC DNA]</scope>
</reference>
<protein>
    <submittedName>
        <fullName evidence="1">Uncharacterized protein</fullName>
    </submittedName>
</protein>
<name>A0A1F5N7S1_9BACT</name>
<dbReference type="Proteomes" id="UP000177610">
    <property type="component" value="Unassembled WGS sequence"/>
</dbReference>
<dbReference type="AlphaFoldDB" id="A0A1F5N7S1"/>
<sequence length="85" mass="9859">MLVVNIEEPTLKHCYALREALMTAYPVASRHTKETSIIRDFLSWYRRVVNDVEPVGTPNPELPVDRDKFQALCDRLRAYPELKTA</sequence>
<accession>A0A1F5N7S1</accession>
<evidence type="ECO:0000313" key="2">
    <source>
        <dbReference type="Proteomes" id="UP000177610"/>
    </source>
</evidence>